<feature type="region of interest" description="Disordered" evidence="8">
    <location>
        <begin position="1316"/>
        <end position="1346"/>
    </location>
</feature>
<evidence type="ECO:0000259" key="10">
    <source>
        <dbReference type="PROSITE" id="PS51307"/>
    </source>
</evidence>
<evidence type="ECO:0000256" key="3">
    <source>
        <dbReference type="ARBA" id="ARBA00022490"/>
    </source>
</evidence>
<dbReference type="GO" id="GO:0016324">
    <property type="term" value="C:apical plasma membrane"/>
    <property type="evidence" value="ECO:0007669"/>
    <property type="project" value="TreeGrafter"/>
</dbReference>
<dbReference type="GO" id="GO:0007015">
    <property type="term" value="P:actin filament organization"/>
    <property type="evidence" value="ECO:0007669"/>
    <property type="project" value="TreeGrafter"/>
</dbReference>
<name>A0A5C6PAG5_9TELE</name>
<feature type="compositionally biased region" description="Polar residues" evidence="8">
    <location>
        <begin position="132"/>
        <end position="141"/>
    </location>
</feature>
<feature type="domain" description="ASD2" evidence="10">
    <location>
        <begin position="1266"/>
        <end position="1532"/>
    </location>
</feature>
<feature type="region of interest" description="Disordered" evidence="8">
    <location>
        <begin position="182"/>
        <end position="205"/>
    </location>
</feature>
<feature type="compositionally biased region" description="Basic and acidic residues" evidence="8">
    <location>
        <begin position="1238"/>
        <end position="1247"/>
    </location>
</feature>
<feature type="compositionally biased region" description="Low complexity" evidence="8">
    <location>
        <begin position="122"/>
        <end position="131"/>
    </location>
</feature>
<dbReference type="PROSITE" id="PS51307">
    <property type="entry name" value="ASD2"/>
    <property type="match status" value="1"/>
</dbReference>
<feature type="region of interest" description="Disordered" evidence="8">
    <location>
        <begin position="275"/>
        <end position="323"/>
    </location>
</feature>
<dbReference type="InterPro" id="IPR014800">
    <property type="entry name" value="ASD1_dom"/>
</dbReference>
<dbReference type="GO" id="GO:0043296">
    <property type="term" value="C:apical junction complex"/>
    <property type="evidence" value="ECO:0007669"/>
    <property type="project" value="TreeGrafter"/>
</dbReference>
<comment type="caution">
    <text evidence="11">The sequence shown here is derived from an EMBL/GenBank/DDBJ whole genome shotgun (WGS) entry which is preliminary data.</text>
</comment>
<feature type="compositionally biased region" description="Acidic residues" evidence="8">
    <location>
        <begin position="1219"/>
        <end position="1237"/>
    </location>
</feature>
<evidence type="ECO:0000256" key="8">
    <source>
        <dbReference type="SAM" id="MobiDB-lite"/>
    </source>
</evidence>
<keyword evidence="6" id="KW-0206">Cytoskeleton</keyword>
<feature type="compositionally biased region" description="Basic residues" evidence="8">
    <location>
        <begin position="858"/>
        <end position="867"/>
    </location>
</feature>
<feature type="compositionally biased region" description="Low complexity" evidence="8">
    <location>
        <begin position="1096"/>
        <end position="1107"/>
    </location>
</feature>
<comment type="similarity">
    <text evidence="2">Belongs to the shroom family.</text>
</comment>
<dbReference type="EMBL" id="RHFK02000006">
    <property type="protein sequence ID" value="TWW75147.1"/>
    <property type="molecule type" value="Genomic_DNA"/>
</dbReference>
<evidence type="ECO:0000256" key="4">
    <source>
        <dbReference type="ARBA" id="ARBA00022701"/>
    </source>
</evidence>
<dbReference type="InterPro" id="IPR027685">
    <property type="entry name" value="Shroom_fam"/>
</dbReference>
<accession>A0A5C6PAG5</accession>
<dbReference type="Pfam" id="PF08687">
    <property type="entry name" value="ASD2"/>
    <property type="match status" value="1"/>
</dbReference>
<feature type="region of interest" description="Disordered" evidence="8">
    <location>
        <begin position="371"/>
        <end position="390"/>
    </location>
</feature>
<feature type="domain" description="ASD1" evidence="9">
    <location>
        <begin position="612"/>
        <end position="736"/>
    </location>
</feature>
<evidence type="ECO:0000259" key="9">
    <source>
        <dbReference type="PROSITE" id="PS51306"/>
    </source>
</evidence>
<feature type="region of interest" description="Disordered" evidence="8">
    <location>
        <begin position="146"/>
        <end position="168"/>
    </location>
</feature>
<feature type="region of interest" description="Disordered" evidence="8">
    <location>
        <begin position="32"/>
        <end position="57"/>
    </location>
</feature>
<feature type="compositionally biased region" description="Polar residues" evidence="8">
    <location>
        <begin position="1006"/>
        <end position="1017"/>
    </location>
</feature>
<dbReference type="Pfam" id="PF08688">
    <property type="entry name" value="ASD1"/>
    <property type="match status" value="1"/>
</dbReference>
<gene>
    <name evidence="11" type="ORF">D4764_14G0011500</name>
</gene>
<dbReference type="Proteomes" id="UP000324091">
    <property type="component" value="Chromosome 14"/>
</dbReference>
<proteinExistence type="inferred from homology"/>
<feature type="compositionally biased region" description="Pro residues" evidence="8">
    <location>
        <begin position="1335"/>
        <end position="1344"/>
    </location>
</feature>
<feature type="compositionally biased region" description="Low complexity" evidence="8">
    <location>
        <begin position="1149"/>
        <end position="1161"/>
    </location>
</feature>
<feature type="region of interest" description="Disordered" evidence="8">
    <location>
        <begin position="650"/>
        <end position="692"/>
    </location>
</feature>
<feature type="compositionally biased region" description="Low complexity" evidence="8">
    <location>
        <begin position="190"/>
        <end position="205"/>
    </location>
</feature>
<comment type="subcellular location">
    <subcellularLocation>
        <location evidence="1">Cytoplasm</location>
        <location evidence="1">Cytoskeleton</location>
    </subcellularLocation>
</comment>
<evidence type="ECO:0000256" key="2">
    <source>
        <dbReference type="ARBA" id="ARBA00006469"/>
    </source>
</evidence>
<dbReference type="Gene3D" id="6.10.250.3120">
    <property type="match status" value="1"/>
</dbReference>
<feature type="compositionally biased region" description="Low complexity" evidence="8">
    <location>
        <begin position="1121"/>
        <end position="1131"/>
    </location>
</feature>
<reference evidence="11 12" key="1">
    <citation type="submission" date="2019-04" db="EMBL/GenBank/DDBJ databases">
        <title>Chromosome genome assembly for Takifugu flavidus.</title>
        <authorList>
            <person name="Xiao S."/>
        </authorList>
    </citation>
    <scope>NUCLEOTIDE SEQUENCE [LARGE SCALE GENOMIC DNA]</scope>
    <source>
        <strain evidence="11">HTHZ2018</strain>
        <tissue evidence="11">Muscle</tissue>
    </source>
</reference>
<dbReference type="GO" id="GO:0030864">
    <property type="term" value="C:cortical actin cytoskeleton"/>
    <property type="evidence" value="ECO:0007669"/>
    <property type="project" value="TreeGrafter"/>
</dbReference>
<feature type="region of interest" description="Disordered" evidence="8">
    <location>
        <begin position="122"/>
        <end position="141"/>
    </location>
</feature>
<evidence type="ECO:0000256" key="6">
    <source>
        <dbReference type="ARBA" id="ARBA00023212"/>
    </source>
</evidence>
<keyword evidence="12" id="KW-1185">Reference proteome</keyword>
<keyword evidence="3" id="KW-0963">Cytoplasm</keyword>
<dbReference type="PANTHER" id="PTHR15012:SF37">
    <property type="entry name" value="PROTEIN SHROOM1"/>
    <property type="match status" value="1"/>
</dbReference>
<sequence length="1533" mass="170872">MDSYSFQFERMSNVDLHPLSLPVSRLSPAKSSSSIAEQFSHHRHGKGDSAYSSFSGGSTAQDYPSPFLPDDLQSNSFGHYADFKYVKAVYHPARALQTDTRTMDQLCRSMEAISQQYRNNTNIKANHNNNNPSDPVHSNNNAISKQEVPQAQSPCPSILRPPPIPARMDSFITTKNLENTRVHRHSGEIQPQQPQQQPRPHSQLQSQAYGLNAPRPVRVLSDTGDLGPYSEPVYSVWRGSQQQLPQVQPSNYHTRFASNPEYLFITDNKALADQRNSTIVSRRTPSQGKSQLQEHRNPSRHSEGNGDHHSKYNGSDNQSESQCKRAYSVNDWLGSDTQRLSSPWTTGVINSSIQHKGQFYFVTGVCRAQSASCGSDAGSKRPPPPETYQLRERERCHSTLEGLFRPLQQSSRSSSGTIQDEVFTSLSQDQDLSAWNQDQENRRLSSNSIQSTQSFDTLEEINSRNHEMGRHTSSNPVFYCGPDRNHPPQSASQTEQLPSHVSNEQVYQHKKVDQAKKGTRQPLGDIGSEKINKETTPLLYHLTGASRAALQPKKKSNSSIQGKEINLKTGHDRSAVDEERPLKTEADKNSGAEISACNTLDDSFKKYYKEKLKDAQSKVLRATSFKRRDLQLSWPHRIRPKPEMKPPVLHAFSSSQDSETSTETLTPSLTSEETETGSVKEDVKEGKEMNEEPKDVNWCSVTVAQPQAIRMRGKKRLTPEQKKMCYSEPEKLNHLGGAPFHSSCRSFGNESENVFAAEGEDQRCAQQGEPGLVAARRKLFETRDQAFSVPTAAKFSLKHLQHKALVEYMERKTGHKLPEPQEPGPLVPHASRHRHSLGEKPFDWGSRPLSGSQDGKNSKKKLHRPHSAGRILDSSTSSVRYLQFFSAQSCSGQHALQANQPRWSKGPSQGKSASVESLLDQIEPCFLRNRSASTPHTLENLEACDNEEAFLAVRPVEPTSPQKNSTEDSLKKAVAEGRQRARAAAQRGKSMEELGTSKITRLPPISKSSEQLDTLGSLTGPVGFNGEKRNVSAFPDARQAQGQERVTRPGYGTQQSAEPESVRVTQGQTPNQTQRRSSLKNHSDPEEEPSAVMRNSSRSTSPTSPSSCRVRGLSGPHGPVSNTPTSSRPPSESNPPSPRGLESSECESKSTSPSPTQTRPPIESRSISRPKTSPSMARSEEEPRDDWHHEVSLSCGVTTDPWLWIPPPEESSPTTCDGDAGEQLEDEENSSSGDEEADERRETEERGTPGGETEGAQEPAGRPQWEELVEAVVAADPSLSRVMYPLANRKTALMLMEQLLSEDTLLMEEHYKKKQELQGAPESVENAKASDQAPLPVPDPPAPELPNLRSKADIAETKRLLVSHIEEHLRSLEEMRVPLQAEIERHAAHGAALELLVREHCLPVELERYSLFIGDLERVVNLLLCLSARLARVQNALSTVDQHTDAEEKQSLDSRHRLLCKQREDAKDLKVNLDRRENVVSTFLSRQLSAEQLQDYRRFVQTKASLLIRQKDLEEKQRLGEEQLEALSSSLNL</sequence>
<feature type="compositionally biased region" description="Basic and acidic residues" evidence="8">
    <location>
        <begin position="1178"/>
        <end position="1191"/>
    </location>
</feature>
<feature type="compositionally biased region" description="Polar residues" evidence="8">
    <location>
        <begin position="487"/>
        <end position="506"/>
    </location>
</feature>
<evidence type="ECO:0000256" key="5">
    <source>
        <dbReference type="ARBA" id="ARBA00023203"/>
    </source>
</evidence>
<keyword evidence="5 7" id="KW-0009">Actin-binding</keyword>
<keyword evidence="4" id="KW-0493">Microtubule</keyword>
<evidence type="ECO:0000313" key="11">
    <source>
        <dbReference type="EMBL" id="TWW75147.1"/>
    </source>
</evidence>
<feature type="region of interest" description="Disordered" evidence="8">
    <location>
        <begin position="815"/>
        <end position="871"/>
    </location>
</feature>
<evidence type="ECO:0000256" key="1">
    <source>
        <dbReference type="ARBA" id="ARBA00004245"/>
    </source>
</evidence>
<dbReference type="GO" id="GO:0051015">
    <property type="term" value="F:actin filament binding"/>
    <property type="evidence" value="ECO:0007669"/>
    <property type="project" value="InterPro"/>
</dbReference>
<feature type="region of interest" description="Disordered" evidence="8">
    <location>
        <begin position="570"/>
        <end position="589"/>
    </location>
</feature>
<feature type="compositionally biased region" description="Polar residues" evidence="8">
    <location>
        <begin position="275"/>
        <end position="291"/>
    </location>
</feature>
<feature type="compositionally biased region" description="Low complexity" evidence="8">
    <location>
        <begin position="653"/>
        <end position="671"/>
    </location>
</feature>
<dbReference type="GO" id="GO:0005874">
    <property type="term" value="C:microtubule"/>
    <property type="evidence" value="ECO:0007669"/>
    <property type="project" value="UniProtKB-KW"/>
</dbReference>
<dbReference type="GO" id="GO:0005912">
    <property type="term" value="C:adherens junction"/>
    <property type="evidence" value="ECO:0007669"/>
    <property type="project" value="TreeGrafter"/>
</dbReference>
<dbReference type="PANTHER" id="PTHR15012">
    <property type="entry name" value="APICAL PROTEIN/SHROOM-RELATED"/>
    <property type="match status" value="1"/>
</dbReference>
<feature type="compositionally biased region" description="Basic and acidic residues" evidence="8">
    <location>
        <begin position="678"/>
        <end position="692"/>
    </location>
</feature>
<feature type="region of interest" description="Disordered" evidence="8">
    <location>
        <begin position="976"/>
        <end position="1263"/>
    </location>
</feature>
<protein>
    <submittedName>
        <fullName evidence="11">Protein Shroom1 APX</fullName>
    </submittedName>
</protein>
<feature type="region of interest" description="Disordered" evidence="8">
    <location>
        <begin position="464"/>
        <end position="530"/>
    </location>
</feature>
<evidence type="ECO:0000313" key="12">
    <source>
        <dbReference type="Proteomes" id="UP000324091"/>
    </source>
</evidence>
<feature type="region of interest" description="Disordered" evidence="8">
    <location>
        <begin position="436"/>
        <end position="455"/>
    </location>
</feature>
<evidence type="ECO:0000256" key="7">
    <source>
        <dbReference type="PROSITE-ProRule" id="PRU00637"/>
    </source>
</evidence>
<feature type="compositionally biased region" description="Polar residues" evidence="8">
    <location>
        <begin position="1165"/>
        <end position="1176"/>
    </location>
</feature>
<dbReference type="PROSITE" id="PS51306">
    <property type="entry name" value="ASD1"/>
    <property type="match status" value="1"/>
</dbReference>
<organism evidence="11 12">
    <name type="scientific">Takifugu flavidus</name>
    <name type="common">sansaifugu</name>
    <dbReference type="NCBI Taxonomy" id="433684"/>
    <lineage>
        <taxon>Eukaryota</taxon>
        <taxon>Metazoa</taxon>
        <taxon>Chordata</taxon>
        <taxon>Craniata</taxon>
        <taxon>Vertebrata</taxon>
        <taxon>Euteleostomi</taxon>
        <taxon>Actinopterygii</taxon>
        <taxon>Neopterygii</taxon>
        <taxon>Teleostei</taxon>
        <taxon>Neoteleostei</taxon>
        <taxon>Acanthomorphata</taxon>
        <taxon>Eupercaria</taxon>
        <taxon>Tetraodontiformes</taxon>
        <taxon>Tetradontoidea</taxon>
        <taxon>Tetraodontidae</taxon>
        <taxon>Takifugu</taxon>
    </lineage>
</organism>
<feature type="compositionally biased region" description="Polar residues" evidence="8">
    <location>
        <begin position="1052"/>
        <end position="1076"/>
    </location>
</feature>
<dbReference type="InterPro" id="IPR014799">
    <property type="entry name" value="ASD2_dom"/>
</dbReference>
<feature type="compositionally biased region" description="Basic and acidic residues" evidence="8">
    <location>
        <begin position="292"/>
        <end position="310"/>
    </location>
</feature>
<feature type="compositionally biased region" description="Polar residues" evidence="8">
    <location>
        <begin position="312"/>
        <end position="321"/>
    </location>
</feature>